<proteinExistence type="predicted"/>
<sequence>MSDQARQLQNAIAAIVRIQKILEPSVQTVHGALKLAPSDIQTMRFIAEHPGCMSGAVATFLGVVPTTMTSIVDRLVKRGFVSRERPESNRRAVSLHLTEEGGAAFAQLEAEELDSSRFMLETLPEEERAAFVRSMTRIAEALTELRRETG</sequence>
<keyword evidence="3" id="KW-0804">Transcription</keyword>
<reference evidence="5 6" key="1">
    <citation type="submission" date="2020-11" db="EMBL/GenBank/DDBJ databases">
        <title>Description of Pontivivens ytuae sp. nov. isolated from deep sea sediment of Mariana Trench.</title>
        <authorList>
            <person name="Wang Z."/>
            <person name="Sun Q.-L."/>
            <person name="Xu X.-D."/>
            <person name="Tang Y.-Z."/>
            <person name="Zhang J."/>
        </authorList>
    </citation>
    <scope>NUCLEOTIDE SEQUENCE [LARGE SCALE GENOMIC DNA]</scope>
    <source>
        <strain evidence="5 6">MT2928</strain>
    </source>
</reference>
<dbReference type="PANTHER" id="PTHR42756:SF1">
    <property type="entry name" value="TRANSCRIPTIONAL REPRESSOR OF EMRAB OPERON"/>
    <property type="match status" value="1"/>
</dbReference>
<evidence type="ECO:0000259" key="4">
    <source>
        <dbReference type="PROSITE" id="PS50995"/>
    </source>
</evidence>
<evidence type="ECO:0000313" key="5">
    <source>
        <dbReference type="EMBL" id="QPH54805.1"/>
    </source>
</evidence>
<evidence type="ECO:0000256" key="1">
    <source>
        <dbReference type="ARBA" id="ARBA00023015"/>
    </source>
</evidence>
<protein>
    <submittedName>
        <fullName evidence="5">MarR family transcriptional regulator</fullName>
    </submittedName>
</protein>
<dbReference type="KEGG" id="poz:I0K15_03265"/>
<keyword evidence="2" id="KW-0238">DNA-binding</keyword>
<dbReference type="SMART" id="SM00347">
    <property type="entry name" value="HTH_MARR"/>
    <property type="match status" value="1"/>
</dbReference>
<dbReference type="InterPro" id="IPR000835">
    <property type="entry name" value="HTH_MarR-typ"/>
</dbReference>
<dbReference type="PROSITE" id="PS50995">
    <property type="entry name" value="HTH_MARR_2"/>
    <property type="match status" value="1"/>
</dbReference>
<evidence type="ECO:0000256" key="2">
    <source>
        <dbReference type="ARBA" id="ARBA00023125"/>
    </source>
</evidence>
<gene>
    <name evidence="5" type="ORF">I0K15_03265</name>
</gene>
<dbReference type="Gene3D" id="1.10.10.10">
    <property type="entry name" value="Winged helix-like DNA-binding domain superfamily/Winged helix DNA-binding domain"/>
    <property type="match status" value="1"/>
</dbReference>
<dbReference type="PANTHER" id="PTHR42756">
    <property type="entry name" value="TRANSCRIPTIONAL REGULATOR, MARR"/>
    <property type="match status" value="1"/>
</dbReference>
<dbReference type="GO" id="GO:0003700">
    <property type="term" value="F:DNA-binding transcription factor activity"/>
    <property type="evidence" value="ECO:0007669"/>
    <property type="project" value="InterPro"/>
</dbReference>
<feature type="domain" description="HTH marR-type" evidence="4">
    <location>
        <begin position="1"/>
        <end position="140"/>
    </location>
</feature>
<dbReference type="Pfam" id="PF01047">
    <property type="entry name" value="MarR"/>
    <property type="match status" value="1"/>
</dbReference>
<dbReference type="AlphaFoldDB" id="A0A7S9LTN2"/>
<keyword evidence="1" id="KW-0805">Transcription regulation</keyword>
<name>A0A7S9LTN2_9RHOB</name>
<dbReference type="PRINTS" id="PR00598">
    <property type="entry name" value="HTHMARR"/>
</dbReference>
<evidence type="ECO:0000256" key="3">
    <source>
        <dbReference type="ARBA" id="ARBA00023163"/>
    </source>
</evidence>
<dbReference type="EMBL" id="CP064942">
    <property type="protein sequence ID" value="QPH54805.1"/>
    <property type="molecule type" value="Genomic_DNA"/>
</dbReference>
<dbReference type="Proteomes" id="UP000594800">
    <property type="component" value="Chromosome"/>
</dbReference>
<accession>A0A7S9LTN2</accession>
<organism evidence="5 6">
    <name type="scientific">Pontivivens ytuae</name>
    <dbReference type="NCBI Taxonomy" id="2789856"/>
    <lineage>
        <taxon>Bacteria</taxon>
        <taxon>Pseudomonadati</taxon>
        <taxon>Pseudomonadota</taxon>
        <taxon>Alphaproteobacteria</taxon>
        <taxon>Rhodobacterales</taxon>
        <taxon>Paracoccaceae</taxon>
        <taxon>Pontivivens</taxon>
    </lineage>
</organism>
<dbReference type="PROSITE" id="PS01117">
    <property type="entry name" value="HTH_MARR_1"/>
    <property type="match status" value="1"/>
</dbReference>
<dbReference type="RefSeq" id="WP_196104006.1">
    <property type="nucleotide sequence ID" value="NZ_CP064942.1"/>
</dbReference>
<dbReference type="SUPFAM" id="SSF46785">
    <property type="entry name" value="Winged helix' DNA-binding domain"/>
    <property type="match status" value="1"/>
</dbReference>
<dbReference type="InterPro" id="IPR036388">
    <property type="entry name" value="WH-like_DNA-bd_sf"/>
</dbReference>
<evidence type="ECO:0000313" key="6">
    <source>
        <dbReference type="Proteomes" id="UP000594800"/>
    </source>
</evidence>
<dbReference type="InterPro" id="IPR023187">
    <property type="entry name" value="Tscrpt_reg_MarR-type_CS"/>
</dbReference>
<dbReference type="GO" id="GO:0003677">
    <property type="term" value="F:DNA binding"/>
    <property type="evidence" value="ECO:0007669"/>
    <property type="project" value="UniProtKB-KW"/>
</dbReference>
<keyword evidence="6" id="KW-1185">Reference proteome</keyword>
<dbReference type="InterPro" id="IPR036390">
    <property type="entry name" value="WH_DNA-bd_sf"/>
</dbReference>